<keyword evidence="5" id="KW-0378">Hydrolase</keyword>
<dbReference type="Proteomes" id="UP000325440">
    <property type="component" value="Unassembled WGS sequence"/>
</dbReference>
<accession>A0A5E4MJZ7</accession>
<organism evidence="10 11">
    <name type="scientific">Cinara cedri</name>
    <dbReference type="NCBI Taxonomy" id="506608"/>
    <lineage>
        <taxon>Eukaryota</taxon>
        <taxon>Metazoa</taxon>
        <taxon>Ecdysozoa</taxon>
        <taxon>Arthropoda</taxon>
        <taxon>Hexapoda</taxon>
        <taxon>Insecta</taxon>
        <taxon>Pterygota</taxon>
        <taxon>Neoptera</taxon>
        <taxon>Paraneoptera</taxon>
        <taxon>Hemiptera</taxon>
        <taxon>Sternorrhyncha</taxon>
        <taxon>Aphidomorpha</taxon>
        <taxon>Aphidoidea</taxon>
        <taxon>Aphididae</taxon>
        <taxon>Lachninae</taxon>
        <taxon>Cinara</taxon>
    </lineage>
</organism>
<evidence type="ECO:0000256" key="2">
    <source>
        <dbReference type="ARBA" id="ARBA00012732"/>
    </source>
</evidence>
<dbReference type="Gene3D" id="1.10.530.10">
    <property type="match status" value="1"/>
</dbReference>
<keyword evidence="4" id="KW-0081">Bacteriolytic enzyme</keyword>
<sequence length="260" mass="29710">MQSVNLFFATLFYLTAQSIYGFVIGFIHINQKQPKLQTITEDCFKCIVVSISLNNGNLTCGGDLCGLFGITRAYWADSGKPVVQKDDPNDNYAYSRCAKDPACAKEATNSYLTRFAQDCNGDGFIDCSDYASIHKLGGYNCSAPLDNAYKNKYYSCYKNANRQDDVQVHSYILPLVIKNRPADLSDRPEKYIRAVNSEGYHSLKKKERSRSAETRSEKEFEQFEEFENGNEDWDEIKDDDDDSDEYYDPDEHEEIYGDNE</sequence>
<evidence type="ECO:0000256" key="4">
    <source>
        <dbReference type="ARBA" id="ARBA00022638"/>
    </source>
</evidence>
<keyword evidence="9" id="KW-1133">Transmembrane helix</keyword>
<dbReference type="PROSITE" id="PS00018">
    <property type="entry name" value="EF_HAND_1"/>
    <property type="match status" value="1"/>
</dbReference>
<dbReference type="FunFam" id="1.10.530.10:FF:000019">
    <property type="entry name" value="lysozyme"/>
    <property type="match status" value="1"/>
</dbReference>
<evidence type="ECO:0000256" key="8">
    <source>
        <dbReference type="SAM" id="MobiDB-lite"/>
    </source>
</evidence>
<dbReference type="GO" id="GO:0031640">
    <property type="term" value="P:killing of cells of another organism"/>
    <property type="evidence" value="ECO:0007669"/>
    <property type="project" value="UniProtKB-KW"/>
</dbReference>
<keyword evidence="9" id="KW-0472">Membrane</keyword>
<proteinExistence type="predicted"/>
<feature type="compositionally biased region" description="Acidic residues" evidence="8">
    <location>
        <begin position="222"/>
        <end position="260"/>
    </location>
</feature>
<feature type="transmembrane region" description="Helical" evidence="9">
    <location>
        <begin position="6"/>
        <end position="27"/>
    </location>
</feature>
<evidence type="ECO:0000256" key="7">
    <source>
        <dbReference type="PIRSR" id="PIRSR608597-3"/>
    </source>
</evidence>
<evidence type="ECO:0000256" key="6">
    <source>
        <dbReference type="ARBA" id="ARBA00023295"/>
    </source>
</evidence>
<comment type="catalytic activity">
    <reaction evidence="1">
        <text>Hydrolysis of (1-&gt;4)-beta-linkages between N-acetylmuramic acid and N-acetyl-D-glucosamine residues in a peptidoglycan and between N-acetyl-D-glucosamine residues in chitodextrins.</text>
        <dbReference type="EC" id="3.2.1.17"/>
    </reaction>
</comment>
<evidence type="ECO:0000313" key="10">
    <source>
        <dbReference type="EMBL" id="VVC30741.1"/>
    </source>
</evidence>
<evidence type="ECO:0000256" key="9">
    <source>
        <dbReference type="SAM" id="Phobius"/>
    </source>
</evidence>
<protein>
    <recommendedName>
        <fullName evidence="2">lysozyme</fullName>
        <ecNumber evidence="2">3.2.1.17</ecNumber>
    </recommendedName>
</protein>
<keyword evidence="3" id="KW-0929">Antimicrobial</keyword>
<dbReference type="InterPro" id="IPR008597">
    <property type="entry name" value="Invert_lysozyme"/>
</dbReference>
<keyword evidence="6" id="KW-0326">Glycosidase</keyword>
<keyword evidence="7" id="KW-1015">Disulfide bond</keyword>
<name>A0A5E4MJZ7_9HEMI</name>
<dbReference type="Pfam" id="PF05497">
    <property type="entry name" value="Destabilase"/>
    <property type="match status" value="1"/>
</dbReference>
<evidence type="ECO:0000256" key="3">
    <source>
        <dbReference type="ARBA" id="ARBA00022529"/>
    </source>
</evidence>
<feature type="region of interest" description="Disordered" evidence="8">
    <location>
        <begin position="203"/>
        <end position="260"/>
    </location>
</feature>
<evidence type="ECO:0000256" key="1">
    <source>
        <dbReference type="ARBA" id="ARBA00000632"/>
    </source>
</evidence>
<evidence type="ECO:0000313" key="11">
    <source>
        <dbReference type="Proteomes" id="UP000325440"/>
    </source>
</evidence>
<dbReference type="AlphaFoldDB" id="A0A5E4MJZ7"/>
<gene>
    <name evidence="10" type="ORF">CINCED_3A011464</name>
</gene>
<dbReference type="GO" id="GO:0003796">
    <property type="term" value="F:lysozyme activity"/>
    <property type="evidence" value="ECO:0007669"/>
    <property type="project" value="UniProtKB-EC"/>
</dbReference>
<dbReference type="EMBL" id="CABPRJ010000536">
    <property type="protein sequence ID" value="VVC30741.1"/>
    <property type="molecule type" value="Genomic_DNA"/>
</dbReference>
<feature type="compositionally biased region" description="Basic and acidic residues" evidence="8">
    <location>
        <begin position="209"/>
        <end position="221"/>
    </location>
</feature>
<dbReference type="PROSITE" id="PS51909">
    <property type="entry name" value="LYSOZYME_I"/>
    <property type="match status" value="1"/>
</dbReference>
<keyword evidence="9" id="KW-0812">Transmembrane</keyword>
<reference evidence="10 11" key="1">
    <citation type="submission" date="2019-08" db="EMBL/GenBank/DDBJ databases">
        <authorList>
            <person name="Alioto T."/>
            <person name="Alioto T."/>
            <person name="Gomez Garrido J."/>
        </authorList>
    </citation>
    <scope>NUCLEOTIDE SEQUENCE [LARGE SCALE GENOMIC DNA]</scope>
</reference>
<dbReference type="InterPro" id="IPR018247">
    <property type="entry name" value="EF_Hand_1_Ca_BS"/>
</dbReference>
<evidence type="ECO:0000256" key="5">
    <source>
        <dbReference type="ARBA" id="ARBA00022801"/>
    </source>
</evidence>
<dbReference type="OrthoDB" id="6337871at2759"/>
<dbReference type="PANTHER" id="PTHR11195">
    <property type="entry name" value="DESTABILASE-RELATED"/>
    <property type="match status" value="1"/>
</dbReference>
<feature type="disulfide bond" evidence="7">
    <location>
        <begin position="60"/>
        <end position="65"/>
    </location>
</feature>
<feature type="disulfide bond" evidence="7">
    <location>
        <begin position="97"/>
        <end position="103"/>
    </location>
</feature>
<dbReference type="GO" id="GO:0042742">
    <property type="term" value="P:defense response to bacterium"/>
    <property type="evidence" value="ECO:0007669"/>
    <property type="project" value="UniProtKB-KW"/>
</dbReference>
<keyword evidence="11" id="KW-1185">Reference proteome</keyword>
<dbReference type="CDD" id="cd16890">
    <property type="entry name" value="lyz_i"/>
    <property type="match status" value="1"/>
</dbReference>
<dbReference type="PANTHER" id="PTHR11195:SF22">
    <property type="entry name" value="LYSOZYME"/>
    <property type="match status" value="1"/>
</dbReference>
<feature type="disulfide bond" evidence="7">
    <location>
        <begin position="43"/>
        <end position="127"/>
    </location>
</feature>
<dbReference type="EC" id="3.2.1.17" evidence="2"/>